<accession>A0A6P6ABH2</accession>
<dbReference type="RefSeq" id="XP_022762153.1">
    <property type="nucleotide sequence ID" value="XM_022906418.1"/>
</dbReference>
<keyword evidence="3" id="KW-0547">Nucleotide-binding</keyword>
<comment type="similarity">
    <text evidence="1">Belongs to the leguminous lectin family.</text>
</comment>
<reference evidence="6" key="1">
    <citation type="submission" date="2025-08" db="UniProtKB">
        <authorList>
            <consortium name="RefSeq"/>
        </authorList>
    </citation>
    <scope>IDENTIFICATION</scope>
    <source>
        <tissue evidence="6">Fruit stalk</tissue>
    </source>
</reference>
<evidence type="ECO:0000313" key="6">
    <source>
        <dbReference type="RefSeq" id="XP_022762153.1"/>
    </source>
</evidence>
<dbReference type="SUPFAM" id="SSF49899">
    <property type="entry name" value="Concanavalin A-like lectins/glucanases"/>
    <property type="match status" value="1"/>
</dbReference>
<feature type="binding site" evidence="3">
    <location>
        <position position="262"/>
    </location>
    <ligand>
        <name>ATP</name>
        <dbReference type="ChEBI" id="CHEBI:30616"/>
    </ligand>
</feature>
<dbReference type="GeneID" id="111308078"/>
<gene>
    <name evidence="6" type="primary">LOC111308078</name>
</gene>
<dbReference type="PROSITE" id="PS50011">
    <property type="entry name" value="PROTEIN_KINASE_DOM"/>
    <property type="match status" value="1"/>
</dbReference>
<dbReference type="KEGG" id="dzi:111308078"/>
<dbReference type="InterPro" id="IPR050258">
    <property type="entry name" value="Leguminous_Lectin"/>
</dbReference>
<dbReference type="Proteomes" id="UP000515121">
    <property type="component" value="Unplaced"/>
</dbReference>
<dbReference type="Pfam" id="PF00139">
    <property type="entry name" value="Lectin_legB"/>
    <property type="match status" value="1"/>
</dbReference>
<dbReference type="InterPro" id="IPR001220">
    <property type="entry name" value="Legume_lectin_dom"/>
</dbReference>
<evidence type="ECO:0000256" key="2">
    <source>
        <dbReference type="ARBA" id="ARBA00022734"/>
    </source>
</evidence>
<protein>
    <submittedName>
        <fullName evidence="6">L-type lectin-domain containing receptor kinase S.4-like</fullName>
    </submittedName>
</protein>
<dbReference type="GO" id="GO:0030246">
    <property type="term" value="F:carbohydrate binding"/>
    <property type="evidence" value="ECO:0007669"/>
    <property type="project" value="UniProtKB-KW"/>
</dbReference>
<dbReference type="PANTHER" id="PTHR32401:SF50">
    <property type="entry name" value="OS07G0133000 PROTEIN"/>
    <property type="match status" value="1"/>
</dbReference>
<keyword evidence="2" id="KW-0430">Lectin</keyword>
<evidence type="ECO:0000256" key="1">
    <source>
        <dbReference type="ARBA" id="ARBA00007606"/>
    </source>
</evidence>
<dbReference type="InterPro" id="IPR001245">
    <property type="entry name" value="Ser-Thr/Tyr_kinase_cat_dom"/>
</dbReference>
<dbReference type="OrthoDB" id="543442at2759"/>
<keyword evidence="3" id="KW-0067">ATP-binding</keyword>
<evidence type="ECO:0000256" key="3">
    <source>
        <dbReference type="PROSITE-ProRule" id="PRU10141"/>
    </source>
</evidence>
<dbReference type="GO" id="GO:0005524">
    <property type="term" value="F:ATP binding"/>
    <property type="evidence" value="ECO:0007669"/>
    <property type="project" value="UniProtKB-UniRule"/>
</dbReference>
<feature type="domain" description="Protein kinase" evidence="4">
    <location>
        <begin position="233"/>
        <end position="292"/>
    </location>
</feature>
<organism evidence="5 6">
    <name type="scientific">Durio zibethinus</name>
    <name type="common">Durian</name>
    <dbReference type="NCBI Taxonomy" id="66656"/>
    <lineage>
        <taxon>Eukaryota</taxon>
        <taxon>Viridiplantae</taxon>
        <taxon>Streptophyta</taxon>
        <taxon>Embryophyta</taxon>
        <taxon>Tracheophyta</taxon>
        <taxon>Spermatophyta</taxon>
        <taxon>Magnoliopsida</taxon>
        <taxon>eudicotyledons</taxon>
        <taxon>Gunneridae</taxon>
        <taxon>Pentapetalae</taxon>
        <taxon>rosids</taxon>
        <taxon>malvids</taxon>
        <taxon>Malvales</taxon>
        <taxon>Malvaceae</taxon>
        <taxon>Helicteroideae</taxon>
        <taxon>Durio</taxon>
    </lineage>
</organism>
<dbReference type="Pfam" id="PF07714">
    <property type="entry name" value="PK_Tyr_Ser-Thr"/>
    <property type="match status" value="1"/>
</dbReference>
<evidence type="ECO:0000313" key="5">
    <source>
        <dbReference type="Proteomes" id="UP000515121"/>
    </source>
</evidence>
<dbReference type="InterPro" id="IPR013320">
    <property type="entry name" value="ConA-like_dom_sf"/>
</dbReference>
<dbReference type="CDD" id="cd06899">
    <property type="entry name" value="lectin_legume_LecRK_Arcelin_ConA"/>
    <property type="match status" value="1"/>
</dbReference>
<dbReference type="InterPro" id="IPR000719">
    <property type="entry name" value="Prot_kinase_dom"/>
</dbReference>
<dbReference type="PROSITE" id="PS00107">
    <property type="entry name" value="PROTEIN_KINASE_ATP"/>
    <property type="match status" value="1"/>
</dbReference>
<dbReference type="PANTHER" id="PTHR32401">
    <property type="entry name" value="CONCANAVALIN A-LIKE LECTIN FAMILY PROTEIN"/>
    <property type="match status" value="1"/>
</dbReference>
<proteinExistence type="inferred from homology"/>
<dbReference type="Gene3D" id="2.60.120.200">
    <property type="match status" value="1"/>
</dbReference>
<evidence type="ECO:0000259" key="4">
    <source>
        <dbReference type="PROSITE" id="PS50011"/>
    </source>
</evidence>
<dbReference type="InterPro" id="IPR017441">
    <property type="entry name" value="Protein_kinase_ATP_BS"/>
</dbReference>
<dbReference type="AlphaFoldDB" id="A0A6P6ABH2"/>
<keyword evidence="5" id="KW-1185">Reference proteome</keyword>
<name>A0A6P6ABH2_DURZI</name>
<sequence>MPSIHLYESRKAIRITKLLLLHLAQTLYSLSLQSTLILSWSCLCSHPHHKAKISLLNQYSGLPNDASDGPFLAAVFHIVQNHELEDINDNHVEIDISSLISNISKLAAYYFANVSDIHDKRSKSINSGEPIQAWIDYDSKEMSMNVSISPQCVLRPHGPLISFPIDLSLVLDEYMYVGFSGSTGLLTALHYVHGWSFNIDGKVQDLDSRNLPFLKKGSNKVVHKKGFAVARGLGEKNLIGYGGFGRVYRGVIPSTGLEVAIKRVSNGSRQGMKEFIAEIRSMGRLRHQNLVH</sequence>
<dbReference type="GO" id="GO:0004672">
    <property type="term" value="F:protein kinase activity"/>
    <property type="evidence" value="ECO:0007669"/>
    <property type="project" value="InterPro"/>
</dbReference>
<dbReference type="Gene3D" id="3.30.200.20">
    <property type="entry name" value="Phosphorylase Kinase, domain 1"/>
    <property type="match status" value="1"/>
</dbReference>